<evidence type="ECO:0000313" key="2">
    <source>
        <dbReference type="Proteomes" id="UP000479335"/>
    </source>
</evidence>
<comment type="caution">
    <text evidence="1">The sequence shown here is derived from an EMBL/GenBank/DDBJ whole genome shotgun (WGS) entry which is preliminary data.</text>
</comment>
<sequence length="127" mass="14984">MTLHGNSDGMLFDGNDRTWVRLLEWLLIETLAINDTVGSRLLMAKMVSIISDKFCVPETLLEELTRGACRLSMTYTQREKIAELNRIFSEFEDYLVRWSGIVVDETGEAFRDETWRMFTHLKMRFFY</sequence>
<proteinExistence type="predicted"/>
<organism evidence="1 2">
    <name type="scientific">Duganella flavida</name>
    <dbReference type="NCBI Taxonomy" id="2692175"/>
    <lineage>
        <taxon>Bacteria</taxon>
        <taxon>Pseudomonadati</taxon>
        <taxon>Pseudomonadota</taxon>
        <taxon>Betaproteobacteria</taxon>
        <taxon>Burkholderiales</taxon>
        <taxon>Oxalobacteraceae</taxon>
        <taxon>Telluria group</taxon>
        <taxon>Duganella</taxon>
    </lineage>
</organism>
<reference evidence="1 2" key="1">
    <citation type="submission" date="2019-12" db="EMBL/GenBank/DDBJ databases">
        <title>Novel species isolated from a subtropical stream in China.</title>
        <authorList>
            <person name="Lu H."/>
        </authorList>
    </citation>
    <scope>NUCLEOTIDE SEQUENCE [LARGE SCALE GENOMIC DNA]</scope>
    <source>
        <strain evidence="1 2">FT135W</strain>
    </source>
</reference>
<dbReference type="AlphaFoldDB" id="A0A6L8K9T5"/>
<keyword evidence="2" id="KW-1185">Reference proteome</keyword>
<accession>A0A6L8K9T5</accession>
<dbReference type="EMBL" id="WWCN01000004">
    <property type="protein sequence ID" value="MYM22662.1"/>
    <property type="molecule type" value="Genomic_DNA"/>
</dbReference>
<evidence type="ECO:0000313" key="1">
    <source>
        <dbReference type="EMBL" id="MYM22662.1"/>
    </source>
</evidence>
<dbReference type="RefSeq" id="WP_161006159.1">
    <property type="nucleotide sequence ID" value="NZ_WWCN01000004.1"/>
</dbReference>
<protein>
    <submittedName>
        <fullName evidence="1">Uncharacterized protein</fullName>
    </submittedName>
</protein>
<dbReference type="Proteomes" id="UP000479335">
    <property type="component" value="Unassembled WGS sequence"/>
</dbReference>
<gene>
    <name evidence="1" type="ORF">GTP46_08385</name>
</gene>
<name>A0A6L8K9T5_9BURK</name>